<dbReference type="EMBL" id="MFZV01000035">
    <property type="protein sequence ID" value="OGK30954.1"/>
    <property type="molecule type" value="Genomic_DNA"/>
</dbReference>
<gene>
    <name evidence="3" type="ORF">A3F29_04830</name>
</gene>
<feature type="transmembrane region" description="Helical" evidence="1">
    <location>
        <begin position="84"/>
        <end position="104"/>
    </location>
</feature>
<reference evidence="3 4" key="1">
    <citation type="journal article" date="2016" name="Nat. Commun.">
        <title>Thousands of microbial genomes shed light on interconnected biogeochemical processes in an aquifer system.</title>
        <authorList>
            <person name="Anantharaman K."/>
            <person name="Brown C.T."/>
            <person name="Hug L.A."/>
            <person name="Sharon I."/>
            <person name="Castelle C.J."/>
            <person name="Probst A.J."/>
            <person name="Thomas B.C."/>
            <person name="Singh A."/>
            <person name="Wilkins M.J."/>
            <person name="Karaoz U."/>
            <person name="Brodie E.L."/>
            <person name="Williams K.H."/>
            <person name="Hubbard S.S."/>
            <person name="Banfield J.F."/>
        </authorList>
    </citation>
    <scope>NUCLEOTIDE SEQUENCE [LARGE SCALE GENOMIC DNA]</scope>
</reference>
<feature type="transmembrane region" description="Helical" evidence="1">
    <location>
        <begin position="54"/>
        <end position="77"/>
    </location>
</feature>
<evidence type="ECO:0000313" key="3">
    <source>
        <dbReference type="EMBL" id="OGK30954.1"/>
    </source>
</evidence>
<keyword evidence="1" id="KW-0472">Membrane</keyword>
<comment type="caution">
    <text evidence="3">The sequence shown here is derived from an EMBL/GenBank/DDBJ whole genome shotgun (WGS) entry which is preliminary data.</text>
</comment>
<dbReference type="InterPro" id="IPR000326">
    <property type="entry name" value="PAP2/HPO"/>
</dbReference>
<accession>A0A1F7HIU0</accession>
<feature type="transmembrane region" description="Helical" evidence="1">
    <location>
        <begin position="7"/>
        <end position="27"/>
    </location>
</feature>
<name>A0A1F7HIU0_9BACT</name>
<evidence type="ECO:0000256" key="1">
    <source>
        <dbReference type="SAM" id="Phobius"/>
    </source>
</evidence>
<evidence type="ECO:0000313" key="4">
    <source>
        <dbReference type="Proteomes" id="UP000177199"/>
    </source>
</evidence>
<dbReference type="InterPro" id="IPR036938">
    <property type="entry name" value="PAP2/HPO_sf"/>
</dbReference>
<dbReference type="PANTHER" id="PTHR14969">
    <property type="entry name" value="SPHINGOSINE-1-PHOSPHATE PHOSPHOHYDROLASE"/>
    <property type="match status" value="1"/>
</dbReference>
<feature type="transmembrane region" description="Helical" evidence="1">
    <location>
        <begin position="188"/>
        <end position="209"/>
    </location>
</feature>
<evidence type="ECO:0000259" key="2">
    <source>
        <dbReference type="SMART" id="SM00014"/>
    </source>
</evidence>
<sequence length="214" mass="24204">MGKGKRIVYFISSILVFILFVVFSYIVSTDTLNQFDFDITVKIQDFIPQKFDTALSFLSLLGNIETYAFLIFLIAIFRRQLSGLVTLISFGAAHVVELFGKAFLHHLGPPYLFFRYDLNLFFPSTYVKPGFSYPSGHSLRVAFITVILTFFILKSKKLSSLPKNILLITLFSFTFFMLLSRVSLGEHWITDVIGGTLLGVSASLFAISLDKSFK</sequence>
<dbReference type="AlphaFoldDB" id="A0A1F7HIU0"/>
<feature type="transmembrane region" description="Helical" evidence="1">
    <location>
        <begin position="137"/>
        <end position="153"/>
    </location>
</feature>
<organism evidence="3 4">
    <name type="scientific">Candidatus Roizmanbacteria bacterium RIFCSPHIGHO2_12_FULL_33_9</name>
    <dbReference type="NCBI Taxonomy" id="1802045"/>
    <lineage>
        <taxon>Bacteria</taxon>
        <taxon>Candidatus Roizmaniibacteriota</taxon>
    </lineage>
</organism>
<dbReference type="PANTHER" id="PTHR14969:SF13">
    <property type="entry name" value="AT30094P"/>
    <property type="match status" value="1"/>
</dbReference>
<keyword evidence="1" id="KW-1133">Transmembrane helix</keyword>
<feature type="domain" description="Phosphatidic acid phosphatase type 2/haloperoxidase" evidence="2">
    <location>
        <begin position="82"/>
        <end position="207"/>
    </location>
</feature>
<dbReference type="Proteomes" id="UP000177199">
    <property type="component" value="Unassembled WGS sequence"/>
</dbReference>
<dbReference type="SMART" id="SM00014">
    <property type="entry name" value="acidPPc"/>
    <property type="match status" value="1"/>
</dbReference>
<proteinExistence type="predicted"/>
<feature type="transmembrane region" description="Helical" evidence="1">
    <location>
        <begin position="165"/>
        <end position="182"/>
    </location>
</feature>
<dbReference type="Gene3D" id="1.20.144.10">
    <property type="entry name" value="Phosphatidic acid phosphatase type 2/haloperoxidase"/>
    <property type="match status" value="1"/>
</dbReference>
<protein>
    <recommendedName>
        <fullName evidence="2">Phosphatidic acid phosphatase type 2/haloperoxidase domain-containing protein</fullName>
    </recommendedName>
</protein>
<dbReference type="Pfam" id="PF01569">
    <property type="entry name" value="PAP2"/>
    <property type="match status" value="1"/>
</dbReference>
<keyword evidence="1" id="KW-0812">Transmembrane</keyword>
<dbReference type="SUPFAM" id="SSF48317">
    <property type="entry name" value="Acid phosphatase/Vanadium-dependent haloperoxidase"/>
    <property type="match status" value="1"/>
</dbReference>